<sequence>MSIALQMKASENWLDERTTRSAMMNQDGNSAQQMPVSKCEMHLEAKVEQERRRRYILIKEYNRLTSAVKERRDTLTQLRKVINSQPATGESKDTVEWCQQIRQLENSREKMKIKMKATERIQATYLFICEHLKSELQAMDKVMVQKEREVLRGQVKLEKAKKILECALPGVHNAVDEMVQMEDEFIAKGREINGMLYELAAEKKELKHLIELSAQSGFKEQLQGTEEDKAYLASPTEFAQSAADNQCDASVSDMKLMEDMSALREALDFADVQKAVKEQLLSEKDLYEEEIRDKTRTLAELELHYTELKFRKNPVTTRLDKLKEERLEMLRQEKGRVQRLQTELHNSQDQLDTIKQGVNNLYFLSSCGPVEEVISISCMDKLEDIRLHLQRLRHRTKTQRPASGVDRDRVYKLMEDITTQDMKNNRRPESPPDPLESSEDEEGCCLTREELKRNSARLIEANQKK</sequence>
<dbReference type="PANTHER" id="PTHR47115">
    <property type="entry name" value="COILED-COIL DOMAIN-CONTAINING PROTEIN 183"/>
    <property type="match status" value="1"/>
</dbReference>
<evidence type="ECO:0000313" key="3">
    <source>
        <dbReference type="EMBL" id="CAG5918071.1"/>
    </source>
</evidence>
<dbReference type="Proteomes" id="UP000677803">
    <property type="component" value="Unassembled WGS sequence"/>
</dbReference>
<feature type="coiled-coil region" evidence="1">
    <location>
        <begin position="101"/>
        <end position="149"/>
    </location>
</feature>
<keyword evidence="1" id="KW-0175">Coiled coil</keyword>
<evidence type="ECO:0000313" key="4">
    <source>
        <dbReference type="Proteomes" id="UP000677803"/>
    </source>
</evidence>
<reference evidence="3" key="1">
    <citation type="submission" date="2021-05" db="EMBL/GenBank/DDBJ databases">
        <authorList>
            <person name="Tigano A."/>
        </authorList>
    </citation>
    <scope>NUCLEOTIDE SEQUENCE</scope>
</reference>
<evidence type="ECO:0000256" key="2">
    <source>
        <dbReference type="SAM" id="MobiDB-lite"/>
    </source>
</evidence>
<dbReference type="EMBL" id="CAJRST010011112">
    <property type="protein sequence ID" value="CAG5918071.1"/>
    <property type="molecule type" value="Genomic_DNA"/>
</dbReference>
<feature type="coiled-coil region" evidence="1">
    <location>
        <begin position="330"/>
        <end position="357"/>
    </location>
</feature>
<dbReference type="OrthoDB" id="10255247at2759"/>
<dbReference type="PANTHER" id="PTHR47115:SF1">
    <property type="entry name" value="COILED-COIL DOMAIN-CONTAINING PROTEIN 183"/>
    <property type="match status" value="1"/>
</dbReference>
<gene>
    <name evidence="3" type="ORF">MMEN_LOCUS10114</name>
</gene>
<dbReference type="InterPro" id="IPR043247">
    <property type="entry name" value="CCDC183"/>
</dbReference>
<comment type="caution">
    <text evidence="3">The sequence shown here is derived from an EMBL/GenBank/DDBJ whole genome shotgun (WGS) entry which is preliminary data.</text>
</comment>
<evidence type="ECO:0000256" key="1">
    <source>
        <dbReference type="SAM" id="Coils"/>
    </source>
</evidence>
<protein>
    <submittedName>
        <fullName evidence="3">(Atlantic silverside) hypothetical protein</fullName>
    </submittedName>
</protein>
<proteinExistence type="predicted"/>
<accession>A0A8S4B242</accession>
<organism evidence="3 4">
    <name type="scientific">Menidia menidia</name>
    <name type="common">Atlantic silverside</name>
    <dbReference type="NCBI Taxonomy" id="238744"/>
    <lineage>
        <taxon>Eukaryota</taxon>
        <taxon>Metazoa</taxon>
        <taxon>Chordata</taxon>
        <taxon>Craniata</taxon>
        <taxon>Vertebrata</taxon>
        <taxon>Euteleostomi</taxon>
        <taxon>Actinopterygii</taxon>
        <taxon>Neopterygii</taxon>
        <taxon>Teleostei</taxon>
        <taxon>Neoteleostei</taxon>
        <taxon>Acanthomorphata</taxon>
        <taxon>Ovalentaria</taxon>
        <taxon>Atherinomorphae</taxon>
        <taxon>Atheriniformes</taxon>
        <taxon>Atherinopsidae</taxon>
        <taxon>Menidiinae</taxon>
        <taxon>Menidia</taxon>
    </lineage>
</organism>
<keyword evidence="4" id="KW-1185">Reference proteome</keyword>
<name>A0A8S4B242_9TELE</name>
<feature type="coiled-coil region" evidence="1">
    <location>
        <begin position="270"/>
        <end position="304"/>
    </location>
</feature>
<feature type="region of interest" description="Disordered" evidence="2">
    <location>
        <begin position="417"/>
        <end position="444"/>
    </location>
</feature>
<dbReference type="AlphaFoldDB" id="A0A8S4B242"/>